<dbReference type="RefSeq" id="WP_109721206.1">
    <property type="nucleotide sequence ID" value="NZ_QEQK01000014.1"/>
</dbReference>
<dbReference type="InterPro" id="IPR019734">
    <property type="entry name" value="TPR_rpt"/>
</dbReference>
<evidence type="ECO:0000313" key="5">
    <source>
        <dbReference type="Proteomes" id="UP000251800"/>
    </source>
</evidence>
<evidence type="ECO:0000313" key="4">
    <source>
        <dbReference type="EMBL" id="PWN55055.1"/>
    </source>
</evidence>
<dbReference type="AlphaFoldDB" id="A0A383XR01"/>
<dbReference type="EMBL" id="QEQK01000014">
    <property type="protein sequence ID" value="PWN55055.1"/>
    <property type="molecule type" value="Genomic_DNA"/>
</dbReference>
<comment type="caution">
    <text evidence="4">The sequence shown here is derived from an EMBL/GenBank/DDBJ whole genome shotgun (WGS) entry which is preliminary data.</text>
</comment>
<feature type="region of interest" description="Disordered" evidence="2">
    <location>
        <begin position="418"/>
        <end position="437"/>
    </location>
</feature>
<dbReference type="PANTHER" id="PTHR23082:SF0">
    <property type="entry name" value="GENERAL TRANSCRIPTION FACTOR 3C POLYPEPTIDE 3"/>
    <property type="match status" value="1"/>
</dbReference>
<evidence type="ECO:0000256" key="1">
    <source>
        <dbReference type="PROSITE-ProRule" id="PRU00339"/>
    </source>
</evidence>
<accession>A0A383XR01</accession>
<feature type="signal peptide" evidence="3">
    <location>
        <begin position="1"/>
        <end position="23"/>
    </location>
</feature>
<dbReference type="InterPro" id="IPR041315">
    <property type="entry name" value="PlcR_TPR"/>
</dbReference>
<organism evidence="4 5">
    <name type="scientific">Abyssibacter profundi</name>
    <dbReference type="NCBI Taxonomy" id="2182787"/>
    <lineage>
        <taxon>Bacteria</taxon>
        <taxon>Pseudomonadati</taxon>
        <taxon>Pseudomonadota</taxon>
        <taxon>Gammaproteobacteria</taxon>
        <taxon>Chromatiales</taxon>
        <taxon>Oceanococcaceae</taxon>
        <taxon>Abyssibacter</taxon>
    </lineage>
</organism>
<feature type="repeat" description="TPR" evidence="1">
    <location>
        <begin position="143"/>
        <end position="176"/>
    </location>
</feature>
<keyword evidence="5" id="KW-1185">Reference proteome</keyword>
<keyword evidence="1" id="KW-0802">TPR repeat</keyword>
<evidence type="ECO:0008006" key="6">
    <source>
        <dbReference type="Google" id="ProtNLM"/>
    </source>
</evidence>
<dbReference type="Pfam" id="PF18768">
    <property type="entry name" value="RNPP_C"/>
    <property type="match status" value="1"/>
</dbReference>
<evidence type="ECO:0000256" key="2">
    <source>
        <dbReference type="SAM" id="MobiDB-lite"/>
    </source>
</evidence>
<dbReference type="Gene3D" id="1.25.40.10">
    <property type="entry name" value="Tetratricopeptide repeat domain"/>
    <property type="match status" value="3"/>
</dbReference>
<protein>
    <recommendedName>
        <fullName evidence="6">Tetratricopeptide repeat protein</fullName>
    </recommendedName>
</protein>
<dbReference type="InterPro" id="IPR011990">
    <property type="entry name" value="TPR-like_helical_dom_sf"/>
</dbReference>
<sequence length="437" mass="48913">MPTTWMIRLAGACALLFGAGALAQQGGIDARTFDQLTRAQELAEANQYDEAIAVLDELKGSDRLNSYAKAQLWNFYAFIYANQEQYDAAIKAYRNVLREPDSTDGLKQQAKYTMAQLYFQTEQYDQCIRFMESWLSDVDQPTPTAHIMLAQAYYQNDAHDKALENLDIALRLDREAGKPVQESWLRLKAAIYFGKKDYANTAKVFEQLITISPQVGYMKQLAGMYSELGRDAERLAVFDAIHQHGALTSESDLVNLAYMWLGQQVPYRAGRILEEGIKAGRVEESQKNLETLANAWAQANERDKAVPALTRAAEVTGDGIFMARLAGVHFNAGEYREAAAAAAKADQMGGLKNSAGNLMLLGMAHFNAKSYENALQAFRRAKQDRGTFKAAAKWEQYTLDEVRRLRAIEEAQRELERRTREALEAEENNVEALGTGA</sequence>
<evidence type="ECO:0000256" key="3">
    <source>
        <dbReference type="SAM" id="SignalP"/>
    </source>
</evidence>
<gene>
    <name evidence="4" type="ORF">DEH80_14370</name>
</gene>
<feature type="chain" id="PRO_5016814020" description="Tetratricopeptide repeat protein" evidence="3">
    <location>
        <begin position="24"/>
        <end position="437"/>
    </location>
</feature>
<dbReference type="PANTHER" id="PTHR23082">
    <property type="entry name" value="TRANSCRIPTION INITIATION FACTOR IIIC TFIIIC , POLYPEPTIDE 3-RELATED"/>
    <property type="match status" value="1"/>
</dbReference>
<dbReference type="GO" id="GO:0000127">
    <property type="term" value="C:transcription factor TFIIIC complex"/>
    <property type="evidence" value="ECO:0007669"/>
    <property type="project" value="TreeGrafter"/>
</dbReference>
<proteinExistence type="predicted"/>
<dbReference type="GO" id="GO:0006383">
    <property type="term" value="P:transcription by RNA polymerase III"/>
    <property type="evidence" value="ECO:0007669"/>
    <property type="project" value="InterPro"/>
</dbReference>
<name>A0A383XR01_9GAMM</name>
<dbReference type="OrthoDB" id="5574348at2"/>
<dbReference type="PROSITE" id="PS50005">
    <property type="entry name" value="TPR"/>
    <property type="match status" value="1"/>
</dbReference>
<dbReference type="SMART" id="SM00028">
    <property type="entry name" value="TPR"/>
    <property type="match status" value="4"/>
</dbReference>
<dbReference type="InterPro" id="IPR039340">
    <property type="entry name" value="Tfc4/TFIIIC-102/Sfc4"/>
</dbReference>
<dbReference type="Proteomes" id="UP000251800">
    <property type="component" value="Unassembled WGS sequence"/>
</dbReference>
<dbReference type="SUPFAM" id="SSF48452">
    <property type="entry name" value="TPR-like"/>
    <property type="match status" value="2"/>
</dbReference>
<reference evidence="4 5" key="1">
    <citation type="submission" date="2018-05" db="EMBL/GenBank/DDBJ databases">
        <title>Abyssibacter profundi OUC007T gen. nov., sp. nov, a marine bacterium isolated from seawater of the Mariana Trench.</title>
        <authorList>
            <person name="Zhou S."/>
        </authorList>
    </citation>
    <scope>NUCLEOTIDE SEQUENCE [LARGE SCALE GENOMIC DNA]</scope>
    <source>
        <strain evidence="4 5">OUC007</strain>
    </source>
</reference>
<keyword evidence="3" id="KW-0732">Signal</keyword>